<gene>
    <name evidence="1" type="ORF">NS96R_14360</name>
</gene>
<comment type="caution">
    <text evidence="1">The sequence shown here is derived from an EMBL/GenBank/DDBJ whole genome shotgun (WGS) entry which is preliminary data.</text>
</comment>
<evidence type="ECO:0000313" key="2">
    <source>
        <dbReference type="Proteomes" id="UP000071644"/>
    </source>
</evidence>
<dbReference type="EMBL" id="LDSN01000036">
    <property type="protein sequence ID" value="KTT16926.1"/>
    <property type="molecule type" value="Genomic_DNA"/>
</dbReference>
<protein>
    <submittedName>
        <fullName evidence="1">Uncharacterized protein</fullName>
    </submittedName>
</protein>
<proteinExistence type="predicted"/>
<evidence type="ECO:0000313" key="1">
    <source>
        <dbReference type="EMBL" id="KTT16926.1"/>
    </source>
</evidence>
<accession>A0AAJ0LIR8</accession>
<reference evidence="1 2" key="1">
    <citation type="journal article" date="2016" name="Front. Microbiol.">
        <title>Genomic Resource of Rice Seed Associated Bacteria.</title>
        <authorList>
            <person name="Midha S."/>
            <person name="Bansal K."/>
            <person name="Sharma S."/>
            <person name="Kumar N."/>
            <person name="Patil P.P."/>
            <person name="Chaudhry V."/>
            <person name="Patil P.B."/>
        </authorList>
    </citation>
    <scope>NUCLEOTIDE SEQUENCE [LARGE SCALE GENOMIC DNA]</scope>
    <source>
        <strain evidence="1 2">NS96</strain>
    </source>
</reference>
<name>A0AAJ0LIR8_9PSED</name>
<dbReference type="AlphaFoldDB" id="A0AAJ0LIR8"/>
<sequence>MPELQRDPAPSLRAIRALRLPDLYREQAENLLRNIFLAHEAGRAGDADAPGLVRESKGRGTGFALGLLVGKRIDPNAAARLSEIFRAAADDEQVASD</sequence>
<dbReference type="Proteomes" id="UP000071644">
    <property type="component" value="Unassembled WGS sequence"/>
</dbReference>
<dbReference type="RefSeq" id="WP_058639048.1">
    <property type="nucleotide sequence ID" value="NZ_LDSN01000036.1"/>
</dbReference>
<organism evidence="1 2">
    <name type="scientific">Pseudomonas parafulva</name>
    <dbReference type="NCBI Taxonomy" id="157782"/>
    <lineage>
        <taxon>Bacteria</taxon>
        <taxon>Pseudomonadati</taxon>
        <taxon>Pseudomonadota</taxon>
        <taxon>Gammaproteobacteria</taxon>
        <taxon>Pseudomonadales</taxon>
        <taxon>Pseudomonadaceae</taxon>
        <taxon>Pseudomonas</taxon>
    </lineage>
</organism>